<dbReference type="EMBL" id="WESC01000008">
    <property type="protein sequence ID" value="KAB7739887.1"/>
    <property type="molecule type" value="Genomic_DNA"/>
</dbReference>
<feature type="transmembrane region" description="Helical" evidence="2">
    <location>
        <begin position="7"/>
        <end position="25"/>
    </location>
</feature>
<protein>
    <recommendedName>
        <fullName evidence="5">ATP synthase protein I</fullName>
    </recommendedName>
</protein>
<name>A0A6N6VHS9_9HYPH</name>
<keyword evidence="4" id="KW-1185">Reference proteome</keyword>
<proteinExistence type="predicted"/>
<dbReference type="InterPro" id="IPR016989">
    <property type="entry name" value="Atp1_alphaprobac"/>
</dbReference>
<feature type="region of interest" description="Disordered" evidence="1">
    <location>
        <begin position="61"/>
        <end position="80"/>
    </location>
</feature>
<evidence type="ECO:0000313" key="3">
    <source>
        <dbReference type="EMBL" id="KAB7739887.1"/>
    </source>
</evidence>
<feature type="compositionally biased region" description="Polar residues" evidence="1">
    <location>
        <begin position="69"/>
        <end position="80"/>
    </location>
</feature>
<dbReference type="AlphaFoldDB" id="A0A6N6VHS9"/>
<dbReference type="RefSeq" id="WP_152216267.1">
    <property type="nucleotide sequence ID" value="NZ_JBAQYD010000243.1"/>
</dbReference>
<evidence type="ECO:0000313" key="4">
    <source>
        <dbReference type="Proteomes" id="UP000468901"/>
    </source>
</evidence>
<organism evidence="3 4">
    <name type="scientific">Parvibaculum sedimenti</name>
    <dbReference type="NCBI Taxonomy" id="2608632"/>
    <lineage>
        <taxon>Bacteria</taxon>
        <taxon>Pseudomonadati</taxon>
        <taxon>Pseudomonadota</taxon>
        <taxon>Alphaproteobacteria</taxon>
        <taxon>Hyphomicrobiales</taxon>
        <taxon>Parvibaculaceae</taxon>
        <taxon>Parvibaculum</taxon>
    </lineage>
</organism>
<dbReference type="Proteomes" id="UP000468901">
    <property type="component" value="Unassembled WGS sequence"/>
</dbReference>
<comment type="caution">
    <text evidence="3">The sequence shown here is derived from an EMBL/GenBank/DDBJ whole genome shotgun (WGS) entry which is preliminary data.</text>
</comment>
<sequence>MSVALRLSSEFISGVVVGAAVGWGLDRVFGTMPLCLVIFTGLGTVAGVRNVLRATRAYDEAHKSGGVKQDQSGQSPVDRK</sequence>
<keyword evidence="2" id="KW-0812">Transmembrane</keyword>
<evidence type="ECO:0000256" key="2">
    <source>
        <dbReference type="SAM" id="Phobius"/>
    </source>
</evidence>
<feature type="transmembrane region" description="Helical" evidence="2">
    <location>
        <begin position="31"/>
        <end position="52"/>
    </location>
</feature>
<dbReference type="InterPro" id="IPR032820">
    <property type="entry name" value="ATPase_put"/>
</dbReference>
<evidence type="ECO:0000256" key="1">
    <source>
        <dbReference type="SAM" id="MobiDB-lite"/>
    </source>
</evidence>
<dbReference type="PIRSF" id="PIRSF032126">
    <property type="entry name" value="F0F1_ATP_synthase_subunit_I"/>
    <property type="match status" value="1"/>
</dbReference>
<keyword evidence="2" id="KW-1133">Transmembrane helix</keyword>
<keyword evidence="2" id="KW-0472">Membrane</keyword>
<dbReference type="Pfam" id="PF09527">
    <property type="entry name" value="ATPase_gene1"/>
    <property type="match status" value="1"/>
</dbReference>
<gene>
    <name evidence="3" type="ORF">F2P47_10270</name>
</gene>
<evidence type="ECO:0008006" key="5">
    <source>
        <dbReference type="Google" id="ProtNLM"/>
    </source>
</evidence>
<reference evidence="3 4" key="1">
    <citation type="submission" date="2019-09" db="EMBL/GenBank/DDBJ databases">
        <title>Parvibaculum sedimenti sp. nov., isolated from sediment.</title>
        <authorList>
            <person name="Wang Y."/>
        </authorList>
    </citation>
    <scope>NUCLEOTIDE SEQUENCE [LARGE SCALE GENOMIC DNA]</scope>
    <source>
        <strain evidence="3 4">HXT-9</strain>
    </source>
</reference>
<accession>A0A6N6VHS9</accession>